<evidence type="ECO:0000313" key="2">
    <source>
        <dbReference type="Proteomes" id="UP000461443"/>
    </source>
</evidence>
<dbReference type="EMBL" id="WUBS01000025">
    <property type="protein sequence ID" value="NDL65897.1"/>
    <property type="molecule type" value="Genomic_DNA"/>
</dbReference>
<dbReference type="RefSeq" id="WP_162368609.1">
    <property type="nucleotide sequence ID" value="NZ_WUBS01000025.1"/>
</dbReference>
<reference evidence="1 2" key="2">
    <citation type="submission" date="2020-02" db="EMBL/GenBank/DDBJ databases">
        <title>The new genus of Enterobacteriales.</title>
        <authorList>
            <person name="Kim I.S."/>
        </authorList>
    </citation>
    <scope>NUCLEOTIDE SEQUENCE [LARGE SCALE GENOMIC DNA]</scope>
    <source>
        <strain evidence="1 2">SAP-6</strain>
    </source>
</reference>
<dbReference type="Proteomes" id="UP000461443">
    <property type="component" value="Unassembled WGS sequence"/>
</dbReference>
<name>A0A845SS30_9GAMM</name>
<reference evidence="1 2" key="1">
    <citation type="submission" date="2019-12" db="EMBL/GenBank/DDBJ databases">
        <authorList>
            <person name="Lee S.D."/>
        </authorList>
    </citation>
    <scope>NUCLEOTIDE SEQUENCE [LARGE SCALE GENOMIC DNA]</scope>
    <source>
        <strain evidence="1 2">SAP-6</strain>
    </source>
</reference>
<comment type="caution">
    <text evidence="1">The sequence shown here is derived from an EMBL/GenBank/DDBJ whole genome shotgun (WGS) entry which is preliminary data.</text>
</comment>
<gene>
    <name evidence="1" type="ORF">GRH90_24505</name>
</gene>
<sequence>MVSHILFGAGASHGSEPNLGITPPLGKKLFENLLFENGLATTLPDNLKEIFVQDFEQGMLEFIERCNKEKKFSHVIRFQNELAQYLLKFMPTANNLYLKLLNNLKYRKYKYSSLTMICFLNSQQSSLGCLFVTAPR</sequence>
<proteinExistence type="predicted"/>
<accession>A0A845SS30</accession>
<keyword evidence="2" id="KW-1185">Reference proteome</keyword>
<organism evidence="1 2">
    <name type="scientific">Acerihabitans arboris</name>
    <dbReference type="NCBI Taxonomy" id="2691583"/>
    <lineage>
        <taxon>Bacteria</taxon>
        <taxon>Pseudomonadati</taxon>
        <taxon>Pseudomonadota</taxon>
        <taxon>Gammaproteobacteria</taxon>
        <taxon>Enterobacterales</taxon>
        <taxon>Pectobacteriaceae</taxon>
        <taxon>Acerihabitans</taxon>
    </lineage>
</organism>
<evidence type="ECO:0000313" key="1">
    <source>
        <dbReference type="EMBL" id="NDL65897.1"/>
    </source>
</evidence>
<protein>
    <submittedName>
        <fullName evidence="1">Uncharacterized protein</fullName>
    </submittedName>
</protein>
<dbReference type="AlphaFoldDB" id="A0A845SS30"/>